<feature type="region of interest" description="Disordered" evidence="5">
    <location>
        <begin position="172"/>
        <end position="192"/>
    </location>
</feature>
<dbReference type="PROSITE" id="PS01359">
    <property type="entry name" value="ZF_PHD_1"/>
    <property type="match status" value="1"/>
</dbReference>
<feature type="region of interest" description="Disordered" evidence="5">
    <location>
        <begin position="14"/>
        <end position="87"/>
    </location>
</feature>
<dbReference type="GO" id="GO:0070210">
    <property type="term" value="C:Rpd3L-Expanded complex"/>
    <property type="evidence" value="ECO:0007669"/>
    <property type="project" value="TreeGrafter"/>
</dbReference>
<dbReference type="GO" id="GO:0006355">
    <property type="term" value="P:regulation of DNA-templated transcription"/>
    <property type="evidence" value="ECO:0007669"/>
    <property type="project" value="TreeGrafter"/>
</dbReference>
<dbReference type="PANTHER" id="PTHR46462">
    <property type="entry name" value="UPSET, ISOFORM A"/>
    <property type="match status" value="1"/>
</dbReference>
<keyword evidence="4" id="KW-0156">Chromatin regulator</keyword>
<dbReference type="STRING" id="7757.ENSPMAP00000004022"/>
<dbReference type="Pfam" id="PF00856">
    <property type="entry name" value="SET"/>
    <property type="match status" value="1"/>
</dbReference>
<dbReference type="PANTHER" id="PTHR46462:SF3">
    <property type="entry name" value="UPSET, ISOFORM A"/>
    <property type="match status" value="1"/>
</dbReference>
<protein>
    <submittedName>
        <fullName evidence="7">Lysine (K)-specific methyltransferase 2E</fullName>
    </submittedName>
</protein>
<feature type="compositionally biased region" description="Pro residues" evidence="5">
    <location>
        <begin position="67"/>
        <end position="80"/>
    </location>
</feature>
<feature type="compositionally biased region" description="Basic and acidic residues" evidence="5">
    <location>
        <begin position="239"/>
        <end position="251"/>
    </location>
</feature>
<dbReference type="InterPro" id="IPR011011">
    <property type="entry name" value="Znf_FYVE_PHD"/>
</dbReference>
<proteinExistence type="predicted"/>
<dbReference type="GeneTree" id="ENSGT00940000157862"/>
<dbReference type="InterPro" id="IPR001965">
    <property type="entry name" value="Znf_PHD"/>
</dbReference>
<dbReference type="FunFam" id="3.30.40.10:FF:000150">
    <property type="entry name" value="Inactive histone-lysine N-methyltransferase 2E"/>
    <property type="match status" value="1"/>
</dbReference>
<dbReference type="InterPro" id="IPR046341">
    <property type="entry name" value="SET_dom_sf"/>
</dbReference>
<dbReference type="GO" id="GO:0008270">
    <property type="term" value="F:zinc ion binding"/>
    <property type="evidence" value="ECO:0007669"/>
    <property type="project" value="UniProtKB-KW"/>
</dbReference>
<dbReference type="HOGENOM" id="CLU_029595_0_1_1"/>
<feature type="region of interest" description="Disordered" evidence="5">
    <location>
        <begin position="215"/>
        <end position="268"/>
    </location>
</feature>
<dbReference type="CDD" id="cd15550">
    <property type="entry name" value="PHD_MLL5"/>
    <property type="match status" value="1"/>
</dbReference>
<dbReference type="InterPro" id="IPR001214">
    <property type="entry name" value="SET_dom"/>
</dbReference>
<dbReference type="SUPFAM" id="SSF57903">
    <property type="entry name" value="FYVE/PHD zinc finger"/>
    <property type="match status" value="1"/>
</dbReference>
<evidence type="ECO:0000256" key="2">
    <source>
        <dbReference type="ARBA" id="ARBA00022771"/>
    </source>
</evidence>
<dbReference type="Gene3D" id="3.30.40.10">
    <property type="entry name" value="Zinc/RING finger domain, C3HC4 (zinc finger)"/>
    <property type="match status" value="1"/>
</dbReference>
<feature type="region of interest" description="Disordered" evidence="5">
    <location>
        <begin position="477"/>
        <end position="579"/>
    </location>
</feature>
<dbReference type="SMART" id="SM00317">
    <property type="entry name" value="SET"/>
    <property type="match status" value="1"/>
</dbReference>
<evidence type="ECO:0000256" key="1">
    <source>
        <dbReference type="ARBA" id="ARBA00022723"/>
    </source>
</evidence>
<dbReference type="InterPro" id="IPR013083">
    <property type="entry name" value="Znf_RING/FYVE/PHD"/>
</dbReference>
<dbReference type="PROSITE" id="PS50280">
    <property type="entry name" value="SET"/>
    <property type="match status" value="1"/>
</dbReference>
<keyword evidence="3" id="KW-0862">Zinc</keyword>
<dbReference type="GO" id="GO:0034967">
    <property type="term" value="C:Set3 complex"/>
    <property type="evidence" value="ECO:0007669"/>
    <property type="project" value="TreeGrafter"/>
</dbReference>
<evidence type="ECO:0000256" key="3">
    <source>
        <dbReference type="ARBA" id="ARBA00022833"/>
    </source>
</evidence>
<feature type="domain" description="SET" evidence="6">
    <location>
        <begin position="316"/>
        <end position="444"/>
    </location>
</feature>
<evidence type="ECO:0000256" key="5">
    <source>
        <dbReference type="SAM" id="MobiDB-lite"/>
    </source>
</evidence>
<sequence>MSIVIAGGLTADASASTTMAAGSEPESVEASPVVEKSSSYPHQSHTTTTTSHHTYLGLPYADHNYGAPPPPTPPASPPPSAGTHRGEVNGFTAALDDTSNATTISVSEDGSYGVDVTRCVCGFTHDDGYMICCDKCSVWQHIDCMGIDRQRIPDTYLCEFCEPRSVDQERAFQLQSRRRGTISDGDTSATESGDEGLACLAVSYTAVQQTPTSLTLTANRLHHPAAKSSSAKEKKRKKSIENKKTFREGARRSSRLKNSGPDPSAGDDGWSCAWESRLELWAEQYEEAHSNHYSTDLQHSTLRTSCHWHDGKMCGSDVMSRRHQVAPGRPSQGLRSTKALKAARDLPAHTLLIEYRGMVMLQQQFEANGLFFKRPYPFVLFYSKFLGVEMCVDARTFGNEARFVRRSCSPNAEVRHAIEAGLFHLYIYSLADISKGAEITIGFDFDYSGCHYTVNCACPREGLACPVERHNREMVAEGGELLPGSGGGAAVSGAEARRKRPKARDRDSSDVPNADSDIEGSKDPAAFDGKNRRLSPLRISTSSAQESDRYEDLEDKPAIVSSEIEMESEELIAERRRKM</sequence>
<evidence type="ECO:0000313" key="7">
    <source>
        <dbReference type="Ensembl" id="ENSPMAP00000004022.1"/>
    </source>
</evidence>
<dbReference type="Gene3D" id="2.170.270.10">
    <property type="entry name" value="SET domain"/>
    <property type="match status" value="1"/>
</dbReference>
<dbReference type="InterPro" id="IPR019786">
    <property type="entry name" value="Zinc_finger_PHD-type_CS"/>
</dbReference>
<evidence type="ECO:0000259" key="6">
    <source>
        <dbReference type="PROSITE" id="PS50280"/>
    </source>
</evidence>
<dbReference type="Ensembl" id="ENSPMAT00000004039.1">
    <property type="protein sequence ID" value="ENSPMAP00000004022.1"/>
    <property type="gene ID" value="ENSPMAG00000003680.1"/>
</dbReference>
<feature type="compositionally biased region" description="Low complexity" evidence="5">
    <location>
        <begin position="14"/>
        <end position="54"/>
    </location>
</feature>
<dbReference type="OMA" id="KPECISI"/>
<dbReference type="SUPFAM" id="SSF82199">
    <property type="entry name" value="SET domain"/>
    <property type="match status" value="1"/>
</dbReference>
<evidence type="ECO:0000256" key="4">
    <source>
        <dbReference type="ARBA" id="ARBA00022853"/>
    </source>
</evidence>
<dbReference type="GO" id="GO:0006325">
    <property type="term" value="P:chromatin organization"/>
    <property type="evidence" value="ECO:0007669"/>
    <property type="project" value="UniProtKB-KW"/>
</dbReference>
<keyword evidence="2" id="KW-0863">Zinc-finger</keyword>
<keyword evidence="1" id="KW-0479">Metal-binding</keyword>
<dbReference type="SMART" id="SM00249">
    <property type="entry name" value="PHD"/>
    <property type="match status" value="1"/>
</dbReference>
<dbReference type="Pfam" id="PF20826">
    <property type="entry name" value="PHD_5"/>
    <property type="match status" value="1"/>
</dbReference>
<organism evidence="7">
    <name type="scientific">Petromyzon marinus</name>
    <name type="common">Sea lamprey</name>
    <dbReference type="NCBI Taxonomy" id="7757"/>
    <lineage>
        <taxon>Eukaryota</taxon>
        <taxon>Metazoa</taxon>
        <taxon>Chordata</taxon>
        <taxon>Craniata</taxon>
        <taxon>Vertebrata</taxon>
        <taxon>Cyclostomata</taxon>
        <taxon>Hyperoartia</taxon>
        <taxon>Petromyzontiformes</taxon>
        <taxon>Petromyzontidae</taxon>
        <taxon>Petromyzon</taxon>
    </lineage>
</organism>
<accession>S4RFP0</accession>
<reference evidence="7" key="2">
    <citation type="submission" date="2025-09" db="UniProtKB">
        <authorList>
            <consortium name="Ensembl"/>
        </authorList>
    </citation>
    <scope>IDENTIFICATION</scope>
</reference>
<name>S4RFP0_PETMA</name>
<reference evidence="7" key="1">
    <citation type="submission" date="2025-08" db="UniProtKB">
        <authorList>
            <consortium name="Ensembl"/>
        </authorList>
    </citation>
    <scope>IDENTIFICATION</scope>
</reference>
<dbReference type="AlphaFoldDB" id="S4RFP0"/>